<sequence>MPHFRGIDVCVVVGRVNGILKEYSHPDSFSVRLKKVDLDDNQNERTSDADPTRQKVNPRVSVYIPSLPGEQFWLRYAVTQDPPPSKYLYFKVLMNGHQVASWGTNPARQPLGSLSRALYKPGDRWREQYGDIDLPQVGIEARYFSFTLGHENKSVAEDGGTIEVQVYRASKQRRVPPELHEYRCQERYSIASPNGGLVDNPQDATYYQYNLIDPKGFPYCTFRFHYRSMKHLQQLNLIPEGEASLFTPKQRNPSHRKPRGNQHSEYVSQPFQQFSFGIGTSETRAFEDNKRSTGPVNLESSDTPGTEGDNTTNGHPKLSPRFRSDDAVPEPCKLPKETTMENILQRPLPELPTTRPRQASTASLRSNCPSLTPSLMQYVDGDEFDREEIELDTAQPVLIPSESMQALELEHGNESKLSNVSLSDYADSHYSPEASPSPERPSPESYLPTTGSVLERHFDEFEIPLAQSSPARGRVKMHTLFEESSQSEDENSQTDTLNPTEAEWLRHSPSPLRRKSGCVERLWSPRPDQRASDSLSDTSIHKEFAISPKKHGDVAPNDAARDAGIQAKGVRDPPAGNWI</sequence>
<keyword evidence="3" id="KW-1185">Reference proteome</keyword>
<dbReference type="AlphaFoldDB" id="A0AAN9YSY2"/>
<feature type="region of interest" description="Disordered" evidence="1">
    <location>
        <begin position="245"/>
        <end position="264"/>
    </location>
</feature>
<dbReference type="EMBL" id="JAKJXP020000031">
    <property type="protein sequence ID" value="KAK7753124.1"/>
    <property type="molecule type" value="Genomic_DNA"/>
</dbReference>
<feature type="region of interest" description="Disordered" evidence="1">
    <location>
        <begin position="426"/>
        <end position="450"/>
    </location>
</feature>
<dbReference type="Proteomes" id="UP001320420">
    <property type="component" value="Unassembled WGS sequence"/>
</dbReference>
<evidence type="ECO:0000313" key="2">
    <source>
        <dbReference type="EMBL" id="KAK7753124.1"/>
    </source>
</evidence>
<comment type="caution">
    <text evidence="2">The sequence shown here is derived from an EMBL/GenBank/DDBJ whole genome shotgun (WGS) entry which is preliminary data.</text>
</comment>
<organism evidence="2 3">
    <name type="scientific">Diatrype stigma</name>
    <dbReference type="NCBI Taxonomy" id="117547"/>
    <lineage>
        <taxon>Eukaryota</taxon>
        <taxon>Fungi</taxon>
        <taxon>Dikarya</taxon>
        <taxon>Ascomycota</taxon>
        <taxon>Pezizomycotina</taxon>
        <taxon>Sordariomycetes</taxon>
        <taxon>Xylariomycetidae</taxon>
        <taxon>Xylariales</taxon>
        <taxon>Diatrypaceae</taxon>
        <taxon>Diatrype</taxon>
    </lineage>
</organism>
<accession>A0AAN9YSY2</accession>
<dbReference type="PANTHER" id="PTHR36223">
    <property type="entry name" value="BETA-LACTAMASE-TYPE TRANSPEPTIDASE FOLD DOMAIN CONTAINING PROTEIN"/>
    <property type="match status" value="1"/>
</dbReference>
<feature type="region of interest" description="Disordered" evidence="1">
    <location>
        <begin position="481"/>
        <end position="501"/>
    </location>
</feature>
<feature type="region of interest" description="Disordered" evidence="1">
    <location>
        <begin position="516"/>
        <end position="579"/>
    </location>
</feature>
<evidence type="ECO:0000313" key="3">
    <source>
        <dbReference type="Proteomes" id="UP001320420"/>
    </source>
</evidence>
<feature type="region of interest" description="Disordered" evidence="1">
    <location>
        <begin position="286"/>
        <end position="329"/>
    </location>
</feature>
<gene>
    <name evidence="2" type="ORF">SLS62_004855</name>
</gene>
<feature type="compositionally biased region" description="Polar residues" evidence="1">
    <location>
        <begin position="292"/>
        <end position="314"/>
    </location>
</feature>
<name>A0AAN9YSY2_9PEZI</name>
<evidence type="ECO:0000256" key="1">
    <source>
        <dbReference type="SAM" id="MobiDB-lite"/>
    </source>
</evidence>
<proteinExistence type="predicted"/>
<reference evidence="2 3" key="1">
    <citation type="submission" date="2024-02" db="EMBL/GenBank/DDBJ databases">
        <title>De novo assembly and annotation of 12 fungi associated with fruit tree decline syndrome in Ontario, Canada.</title>
        <authorList>
            <person name="Sulman M."/>
            <person name="Ellouze W."/>
            <person name="Ilyukhin E."/>
        </authorList>
    </citation>
    <scope>NUCLEOTIDE SEQUENCE [LARGE SCALE GENOMIC DNA]</scope>
    <source>
        <strain evidence="2 3">M11/M66-122</strain>
    </source>
</reference>
<dbReference type="PANTHER" id="PTHR36223:SF1">
    <property type="entry name" value="TRANSCRIPTION ELONGATION FACTOR EAF N-TERMINAL DOMAIN-CONTAINING PROTEIN"/>
    <property type="match status" value="1"/>
</dbReference>
<protein>
    <submittedName>
        <fullName evidence="2">Uncharacterized protein</fullName>
    </submittedName>
</protein>